<evidence type="ECO:0000256" key="1">
    <source>
        <dbReference type="ARBA" id="ARBA00022729"/>
    </source>
</evidence>
<dbReference type="GO" id="GO:1990063">
    <property type="term" value="C:Bam protein complex"/>
    <property type="evidence" value="ECO:0007669"/>
    <property type="project" value="TreeGrafter"/>
</dbReference>
<name>A0A120AHV3_9GAMM</name>
<comment type="subunit">
    <text evidence="6">Part of the Bam complex.</text>
</comment>
<protein>
    <recommendedName>
        <fullName evidence="6">Outer membrane protein assembly factor BamD</fullName>
    </recommendedName>
</protein>
<dbReference type="GO" id="GO:0051205">
    <property type="term" value="P:protein insertion into membrane"/>
    <property type="evidence" value="ECO:0007669"/>
    <property type="project" value="UniProtKB-UniRule"/>
</dbReference>
<dbReference type="GeneID" id="97904944"/>
<dbReference type="InterPro" id="IPR039565">
    <property type="entry name" value="BamD-like"/>
</dbReference>
<comment type="subcellular location">
    <subcellularLocation>
        <location evidence="6">Cell outer membrane</location>
        <topology evidence="6">Lipid-anchor</topology>
    </subcellularLocation>
</comment>
<keyword evidence="3 6" id="KW-0564">Palmitate</keyword>
<comment type="function">
    <text evidence="6">Part of the outer membrane protein assembly complex, which is involved in assembly and insertion of beta-barrel proteins into the outer membrane.</text>
</comment>
<feature type="signal peptide" evidence="8">
    <location>
        <begin position="1"/>
        <end position="26"/>
    </location>
</feature>
<dbReference type="OrthoDB" id="9779191at2"/>
<dbReference type="Pfam" id="PF13525">
    <property type="entry name" value="YfiO"/>
    <property type="match status" value="1"/>
</dbReference>
<keyword evidence="2 6" id="KW-0472">Membrane</keyword>
<evidence type="ECO:0000313" key="10">
    <source>
        <dbReference type="EMBL" id="KWS06727.1"/>
    </source>
</evidence>
<feature type="domain" description="Outer membrane lipoprotein BamD-like" evidence="9">
    <location>
        <begin position="46"/>
        <end position="250"/>
    </location>
</feature>
<keyword evidence="1 6" id="KW-0732">Signal</keyword>
<dbReference type="NCBIfam" id="TIGR03302">
    <property type="entry name" value="OM_YfiO"/>
    <property type="match status" value="1"/>
</dbReference>
<gene>
    <name evidence="6" type="primary">bamD</name>
    <name evidence="10" type="ORF">AZ78_4284</name>
</gene>
<feature type="region of interest" description="Disordered" evidence="7">
    <location>
        <begin position="256"/>
        <end position="301"/>
    </location>
</feature>
<dbReference type="CDD" id="cd15830">
    <property type="entry name" value="BamD"/>
    <property type="match status" value="1"/>
</dbReference>
<evidence type="ECO:0000259" key="9">
    <source>
        <dbReference type="Pfam" id="PF13525"/>
    </source>
</evidence>
<comment type="caution">
    <text evidence="10">The sequence shown here is derived from an EMBL/GenBank/DDBJ whole genome shotgun (WGS) entry which is preliminary data.</text>
</comment>
<feature type="compositionally biased region" description="Basic and acidic residues" evidence="7">
    <location>
        <begin position="286"/>
        <end position="301"/>
    </location>
</feature>
<dbReference type="AlphaFoldDB" id="A0A120AHV3"/>
<evidence type="ECO:0000256" key="4">
    <source>
        <dbReference type="ARBA" id="ARBA00023237"/>
    </source>
</evidence>
<evidence type="ECO:0000256" key="3">
    <source>
        <dbReference type="ARBA" id="ARBA00023139"/>
    </source>
</evidence>
<dbReference type="Gene3D" id="1.25.40.10">
    <property type="entry name" value="Tetratricopeptide repeat domain"/>
    <property type="match status" value="1"/>
</dbReference>
<dbReference type="RefSeq" id="WP_036104537.1">
    <property type="nucleotide sequence ID" value="NZ_JAJA02000001.1"/>
</dbReference>
<dbReference type="PANTHER" id="PTHR37423:SF1">
    <property type="entry name" value="OUTER MEMBRANE PROTEIN ASSEMBLY FACTOR BAMD"/>
    <property type="match status" value="1"/>
</dbReference>
<dbReference type="GO" id="GO:0043165">
    <property type="term" value="P:Gram-negative-bacterium-type cell outer membrane assembly"/>
    <property type="evidence" value="ECO:0007669"/>
    <property type="project" value="UniProtKB-UniRule"/>
</dbReference>
<evidence type="ECO:0000313" key="11">
    <source>
        <dbReference type="Proteomes" id="UP000023435"/>
    </source>
</evidence>
<dbReference type="Proteomes" id="UP000023435">
    <property type="component" value="Unassembled WGS sequence"/>
</dbReference>
<evidence type="ECO:0000256" key="6">
    <source>
        <dbReference type="HAMAP-Rule" id="MF_00922"/>
    </source>
</evidence>
<evidence type="ECO:0000256" key="7">
    <source>
        <dbReference type="SAM" id="MobiDB-lite"/>
    </source>
</evidence>
<keyword evidence="4 6" id="KW-0998">Cell outer membrane</keyword>
<dbReference type="SUPFAM" id="SSF48452">
    <property type="entry name" value="TPR-like"/>
    <property type="match status" value="1"/>
</dbReference>
<keyword evidence="5 6" id="KW-0449">Lipoprotein</keyword>
<dbReference type="PANTHER" id="PTHR37423">
    <property type="entry name" value="SOLUBLE LYTIC MUREIN TRANSGLYCOSYLASE-RELATED"/>
    <property type="match status" value="1"/>
</dbReference>
<comment type="similarity">
    <text evidence="6">Belongs to the BamD family.</text>
</comment>
<evidence type="ECO:0000256" key="8">
    <source>
        <dbReference type="SAM" id="SignalP"/>
    </source>
</evidence>
<reference evidence="10 11" key="1">
    <citation type="journal article" date="2014" name="Genome Announc.">
        <title>Draft Genome Sequence of Lysobacter capsici AZ78, a Bacterium Antagonistic to Plant-Pathogenic Oomycetes.</title>
        <authorList>
            <person name="Puopolo G."/>
            <person name="Sonego P."/>
            <person name="Engelen K."/>
            <person name="Pertot I."/>
        </authorList>
    </citation>
    <scope>NUCLEOTIDE SEQUENCE [LARGE SCALE GENOMIC DNA]</scope>
    <source>
        <strain evidence="10 11">AZ78</strain>
    </source>
</reference>
<organism evidence="10 11">
    <name type="scientific">Lysobacter capsici AZ78</name>
    <dbReference type="NCBI Taxonomy" id="1444315"/>
    <lineage>
        <taxon>Bacteria</taxon>
        <taxon>Pseudomonadati</taxon>
        <taxon>Pseudomonadota</taxon>
        <taxon>Gammaproteobacteria</taxon>
        <taxon>Lysobacterales</taxon>
        <taxon>Lysobacteraceae</taxon>
        <taxon>Lysobacter</taxon>
    </lineage>
</organism>
<dbReference type="InterPro" id="IPR017689">
    <property type="entry name" value="BamD"/>
</dbReference>
<dbReference type="PROSITE" id="PS51257">
    <property type="entry name" value="PROKAR_LIPOPROTEIN"/>
    <property type="match status" value="1"/>
</dbReference>
<accession>A0A120AHV3</accession>
<keyword evidence="11" id="KW-1185">Reference proteome</keyword>
<sequence>MTVRSAPSSRFVRLFCLLLIAAVATTGCKSVGKMFKKDKDADEGQPVEAIYEKAHKAMTNGNWSSAETSFKRLVAQYPYGPYTEQSLIETAYAQYKSGKHDDAVSSIDRFIRTYPTHRNIAYLYYLRGLVNSSRDTVFLQKVWRLDVSRRDLATPMQAYNDFLIVVERYPNSRYAEDARKRMLVLRDTFARHELDASLYYLRRTANVAAADRAKYLLETYPQSRYQNDAVAVLLKAYEGLGNATLAADAKRVLQQNDPSHPALSGDEWPDYPSNLRKLNPFAGEKSAVDNRDKEEAKRKQQ</sequence>
<evidence type="ECO:0000256" key="5">
    <source>
        <dbReference type="ARBA" id="ARBA00023288"/>
    </source>
</evidence>
<feature type="chain" id="PRO_5008998814" description="Outer membrane protein assembly factor BamD" evidence="8">
    <location>
        <begin position="27"/>
        <end position="301"/>
    </location>
</feature>
<proteinExistence type="inferred from homology"/>
<evidence type="ECO:0000256" key="2">
    <source>
        <dbReference type="ARBA" id="ARBA00023136"/>
    </source>
</evidence>
<dbReference type="EMBL" id="JAJA02000001">
    <property type="protein sequence ID" value="KWS06727.1"/>
    <property type="molecule type" value="Genomic_DNA"/>
</dbReference>
<dbReference type="InterPro" id="IPR011990">
    <property type="entry name" value="TPR-like_helical_dom_sf"/>
</dbReference>
<dbReference type="HAMAP" id="MF_00922">
    <property type="entry name" value="OM_assembly_BamD"/>
    <property type="match status" value="1"/>
</dbReference>